<evidence type="ECO:0000256" key="7">
    <source>
        <dbReference type="ARBA" id="ARBA00023180"/>
    </source>
</evidence>
<keyword evidence="2 11" id="KW-0812">Transmembrane</keyword>
<feature type="transmembrane region" description="Helical" evidence="11">
    <location>
        <begin position="793"/>
        <end position="813"/>
    </location>
</feature>
<evidence type="ECO:0000313" key="13">
    <source>
        <dbReference type="EMBL" id="CAB3237110.1"/>
    </source>
</evidence>
<keyword evidence="7" id="KW-0325">Glycoprotein</keyword>
<keyword evidence="8" id="KW-0807">Transducer</keyword>
<feature type="compositionally biased region" description="Polar residues" evidence="10">
    <location>
        <begin position="903"/>
        <end position="917"/>
    </location>
</feature>
<feature type="coiled-coil region" evidence="9">
    <location>
        <begin position="838"/>
        <end position="879"/>
    </location>
</feature>
<accession>A0A8S0ZVH5</accession>
<gene>
    <name evidence="13" type="ORF">APLA_LOCUS7659</name>
</gene>
<dbReference type="InterPro" id="IPR001828">
    <property type="entry name" value="ANF_lig-bd_rcpt"/>
</dbReference>
<evidence type="ECO:0000256" key="11">
    <source>
        <dbReference type="SAM" id="Phobius"/>
    </source>
</evidence>
<dbReference type="FunFam" id="3.40.50.2300:FF:000056">
    <property type="entry name" value="Gamma-aminobutyric acid type B receptor subunit 1"/>
    <property type="match status" value="1"/>
</dbReference>
<dbReference type="Pfam" id="PF01094">
    <property type="entry name" value="ANF_receptor"/>
    <property type="match status" value="1"/>
</dbReference>
<keyword evidence="5 11" id="KW-0472">Membrane</keyword>
<evidence type="ECO:0000259" key="12">
    <source>
        <dbReference type="PROSITE" id="PS50259"/>
    </source>
</evidence>
<dbReference type="InterPro" id="IPR017978">
    <property type="entry name" value="GPCR_3_C"/>
</dbReference>
<evidence type="ECO:0000256" key="5">
    <source>
        <dbReference type="ARBA" id="ARBA00023136"/>
    </source>
</evidence>
<evidence type="ECO:0000256" key="2">
    <source>
        <dbReference type="ARBA" id="ARBA00022692"/>
    </source>
</evidence>
<evidence type="ECO:0000256" key="9">
    <source>
        <dbReference type="SAM" id="Coils"/>
    </source>
</evidence>
<evidence type="ECO:0000256" key="3">
    <source>
        <dbReference type="ARBA" id="ARBA00022989"/>
    </source>
</evidence>
<name>A0A8S0ZVH5_ARCPL</name>
<dbReference type="InterPro" id="IPR002456">
    <property type="entry name" value="GPCR_3_GABA_rcpt_B1"/>
</dbReference>
<dbReference type="GO" id="GO:0038039">
    <property type="term" value="C:G protein-coupled receptor heterodimeric complex"/>
    <property type="evidence" value="ECO:0007669"/>
    <property type="project" value="TreeGrafter"/>
</dbReference>
<dbReference type="PRINTS" id="PR01177">
    <property type="entry name" value="GABAB1RECPTR"/>
</dbReference>
<feature type="transmembrane region" description="Helical" evidence="11">
    <location>
        <begin position="666"/>
        <end position="686"/>
    </location>
</feature>
<comment type="subcellular location">
    <subcellularLocation>
        <location evidence="1">Membrane</location>
        <topology evidence="1">Multi-pass membrane protein</topology>
    </subcellularLocation>
</comment>
<dbReference type="GO" id="GO:0004965">
    <property type="term" value="F:G protein-coupled GABA receptor activity"/>
    <property type="evidence" value="ECO:0007669"/>
    <property type="project" value="InterPro"/>
</dbReference>
<dbReference type="GO" id="GO:0007214">
    <property type="term" value="P:gamma-aminobutyric acid signaling pathway"/>
    <property type="evidence" value="ECO:0007669"/>
    <property type="project" value="TreeGrafter"/>
</dbReference>
<dbReference type="SUPFAM" id="SSF53822">
    <property type="entry name" value="Periplasmic binding protein-like I"/>
    <property type="match status" value="1"/>
</dbReference>
<dbReference type="Gene3D" id="3.40.50.2300">
    <property type="match status" value="2"/>
</dbReference>
<keyword evidence="9" id="KW-0175">Coiled coil</keyword>
<feature type="transmembrane region" description="Helical" evidence="11">
    <location>
        <begin position="768"/>
        <end position="787"/>
    </location>
</feature>
<dbReference type="CDD" id="cd06366">
    <property type="entry name" value="PBP1_GABAb_receptor"/>
    <property type="match status" value="1"/>
</dbReference>
<feature type="domain" description="G-protein coupled receptors family 3 profile" evidence="12">
    <location>
        <begin position="622"/>
        <end position="835"/>
    </location>
</feature>
<dbReference type="AlphaFoldDB" id="A0A8S0ZVH5"/>
<proteinExistence type="predicted"/>
<dbReference type="PROSITE" id="PS50259">
    <property type="entry name" value="G_PROTEIN_RECEP_F3_4"/>
    <property type="match status" value="1"/>
</dbReference>
<feature type="transmembrane region" description="Helical" evidence="11">
    <location>
        <begin position="626"/>
        <end position="645"/>
    </location>
</feature>
<evidence type="ECO:0000256" key="4">
    <source>
        <dbReference type="ARBA" id="ARBA00023040"/>
    </source>
</evidence>
<dbReference type="InterPro" id="IPR002455">
    <property type="entry name" value="GPCR3_GABA-B"/>
</dbReference>
<dbReference type="PANTHER" id="PTHR10519">
    <property type="entry name" value="GABA-B RECEPTOR"/>
    <property type="match status" value="1"/>
</dbReference>
<evidence type="ECO:0000256" key="1">
    <source>
        <dbReference type="ARBA" id="ARBA00004141"/>
    </source>
</evidence>
<dbReference type="PRINTS" id="PR01176">
    <property type="entry name" value="GABABRECEPTR"/>
</dbReference>
<protein>
    <recommendedName>
        <fullName evidence="12">G-protein coupled receptors family 3 profile domain-containing protein</fullName>
    </recommendedName>
</protein>
<dbReference type="CDD" id="cd15291">
    <property type="entry name" value="7tmC_GABA-B-R1"/>
    <property type="match status" value="1"/>
</dbReference>
<evidence type="ECO:0000256" key="10">
    <source>
        <dbReference type="SAM" id="MobiDB-lite"/>
    </source>
</evidence>
<feature type="transmembrane region" description="Helical" evidence="11">
    <location>
        <begin position="727"/>
        <end position="748"/>
    </location>
</feature>
<sequence length="928" mass="104038">MHGEVNNDSMSPPRAMTLQGSEGHAAAANAGHAVRCAGYRPRSMPHFIENFTLIRLCLQHLQVISYLTQIADASMPRVRVNFNFSKRPLVKLKTVVDNMFSFRTRTVYCYIKALLVKTLVQLFVVAKCEVSKAQARWCWRRKCSAQQAYKLLLLWLSVCCGYSEGRRDGDLHIGGIFPMEGEGGWQGGQACKPAAELALADVNARSDLLSGFKLYIHSNDSKCEPGLGASVMYNLLYNPPQKLLLLAGCSTVCTTVAEAAKMWNLMVLCYGASSPALSDRARFPTLFRTHPSATVHNPTRIKLMQKFGWSRIAILQQAEEVFISTVEDLEAHCKKSGIEIVTRQSFLSDPADAVRNLRRQDARVIVGLFYVVAARRVLCEVYKHRLYGKSYVWFFIGWYEDNWFETNLEKEGIDCTPEQMREAAEGHLTTEALMWNQNSNQTTISGMTSEDFRSRLNEALREAGYDIDGERYPEGYQEAPLAYDAVWAVALAFNKTMEKLEKSGLSLKNFTYTNKKIADDIYEAINSTSFLGVSGLVAFSSQGDRIALTQIEQLTENHYVKLGYYDTQADNLTWLDRERVIQWSHPACNTVMLCGCCVCLSAAIALGLDGRWVLEQHFSGLCAARAWLLAIGFSMAYGALFTKVWRVHRHTTQPKAETKKKRIHGWKLYTMVGGLLVVDVALLTAWQLRDPLKRSVETFPLEAPRHHDDDVHIRPQLEHCASNHNTVWLGVMYGYKGLVLVFGLFLAYETRSVKVRQINDSRYVGMSIYNVVVLCLITAPITLVIMSQQDASFAFVSLAIVFCCFLSMALIFIPKVIEVIRHPTERAESGRGSGSGSAPADEERYRELVKENEELQKLIAQKEERIRVLKQKLAERESAAAGVTQGTGAGDRVLADLATATSDYGTSTNYTRSSRASVSDLDFSESYL</sequence>
<dbReference type="Proteomes" id="UP000494256">
    <property type="component" value="Unassembled WGS sequence"/>
</dbReference>
<comment type="caution">
    <text evidence="13">The sequence shown here is derived from an EMBL/GenBank/DDBJ whole genome shotgun (WGS) entry which is preliminary data.</text>
</comment>
<dbReference type="PANTHER" id="PTHR10519:SF77">
    <property type="entry name" value="GAMMA-AMINOBUTYRIC ACID TYPE B RECEPTOR SUBUNIT 1"/>
    <property type="match status" value="1"/>
</dbReference>
<evidence type="ECO:0000313" key="14">
    <source>
        <dbReference type="Proteomes" id="UP000494256"/>
    </source>
</evidence>
<dbReference type="OrthoDB" id="2789670at2759"/>
<keyword evidence="3 11" id="KW-1133">Transmembrane helix</keyword>
<feature type="region of interest" description="Disordered" evidence="10">
    <location>
        <begin position="903"/>
        <end position="928"/>
    </location>
</feature>
<keyword evidence="4" id="KW-0297">G-protein coupled receptor</keyword>
<evidence type="ECO:0000256" key="8">
    <source>
        <dbReference type="ARBA" id="ARBA00023224"/>
    </source>
</evidence>
<evidence type="ECO:0000256" key="6">
    <source>
        <dbReference type="ARBA" id="ARBA00023170"/>
    </source>
</evidence>
<keyword evidence="6" id="KW-0675">Receptor</keyword>
<reference evidence="13 14" key="1">
    <citation type="submission" date="2020-04" db="EMBL/GenBank/DDBJ databases">
        <authorList>
            <person name="Wallbank WR R."/>
            <person name="Pardo Diaz C."/>
            <person name="Kozak K."/>
            <person name="Martin S."/>
            <person name="Jiggins C."/>
            <person name="Moest M."/>
            <person name="Warren A I."/>
            <person name="Byers J.R.P. K."/>
            <person name="Montejo-Kovacevich G."/>
            <person name="Yen C E."/>
        </authorList>
    </citation>
    <scope>NUCLEOTIDE SEQUENCE [LARGE SCALE GENOMIC DNA]</scope>
</reference>
<organism evidence="13 14">
    <name type="scientific">Arctia plantaginis</name>
    <name type="common">Wood tiger moth</name>
    <name type="synonym">Phalaena plantaginis</name>
    <dbReference type="NCBI Taxonomy" id="874455"/>
    <lineage>
        <taxon>Eukaryota</taxon>
        <taxon>Metazoa</taxon>
        <taxon>Ecdysozoa</taxon>
        <taxon>Arthropoda</taxon>
        <taxon>Hexapoda</taxon>
        <taxon>Insecta</taxon>
        <taxon>Pterygota</taxon>
        <taxon>Neoptera</taxon>
        <taxon>Endopterygota</taxon>
        <taxon>Lepidoptera</taxon>
        <taxon>Glossata</taxon>
        <taxon>Ditrysia</taxon>
        <taxon>Noctuoidea</taxon>
        <taxon>Erebidae</taxon>
        <taxon>Arctiinae</taxon>
        <taxon>Arctia</taxon>
    </lineage>
</organism>
<dbReference type="Pfam" id="PF00003">
    <property type="entry name" value="7tm_3"/>
    <property type="match status" value="1"/>
</dbReference>
<dbReference type="EMBL" id="CADEBD010000303">
    <property type="protein sequence ID" value="CAB3237110.1"/>
    <property type="molecule type" value="Genomic_DNA"/>
</dbReference>
<dbReference type="InterPro" id="IPR028082">
    <property type="entry name" value="Peripla_BP_I"/>
</dbReference>